<feature type="non-terminal residue" evidence="1">
    <location>
        <position position="1"/>
    </location>
</feature>
<accession>A0ACC6R9P0</accession>
<comment type="caution">
    <text evidence="1">The sequence shown here is derived from an EMBL/GenBank/DDBJ whole genome shotgun (WGS) entry which is preliminary data.</text>
</comment>
<keyword evidence="2" id="KW-1185">Reference proteome</keyword>
<sequence length="68" mass="8129">YKFDPAIKLTNEDLKAKVEHSFNSHWNKNLERKLAENNIQFCKVLLFYLPVQSDDNFRSRFRKELGLA</sequence>
<gene>
    <name evidence="1" type="ORF">V6250_21050</name>
</gene>
<protein>
    <submittedName>
        <fullName evidence="1">Uncharacterized protein</fullName>
    </submittedName>
</protein>
<dbReference type="Proteomes" id="UP001374952">
    <property type="component" value="Unassembled WGS sequence"/>
</dbReference>
<evidence type="ECO:0000313" key="2">
    <source>
        <dbReference type="Proteomes" id="UP001374952"/>
    </source>
</evidence>
<proteinExistence type="predicted"/>
<evidence type="ECO:0000313" key="1">
    <source>
        <dbReference type="EMBL" id="MEL0606612.1"/>
    </source>
</evidence>
<reference evidence="1" key="1">
    <citation type="submission" date="2024-02" db="EMBL/GenBank/DDBJ databases">
        <title>Bacteria isolated from the canopy kelp, Nereocystis luetkeana.</title>
        <authorList>
            <person name="Pfister C.A."/>
            <person name="Younker I.T."/>
            <person name="Light S.H."/>
        </authorList>
    </citation>
    <scope>NUCLEOTIDE SEQUENCE</scope>
    <source>
        <strain evidence="1">TN.2.01</strain>
    </source>
</reference>
<dbReference type="EMBL" id="JBAKAX010000293">
    <property type="protein sequence ID" value="MEL0606612.1"/>
    <property type="molecule type" value="Genomic_DNA"/>
</dbReference>
<name>A0ACC6R9P0_9GAMM</name>
<organism evidence="1 2">
    <name type="scientific">Pseudoalteromonas undina</name>
    <dbReference type="NCBI Taxonomy" id="43660"/>
    <lineage>
        <taxon>Bacteria</taxon>
        <taxon>Pseudomonadati</taxon>
        <taxon>Pseudomonadota</taxon>
        <taxon>Gammaproteobacteria</taxon>
        <taxon>Alteromonadales</taxon>
        <taxon>Pseudoalteromonadaceae</taxon>
        <taxon>Pseudoalteromonas</taxon>
    </lineage>
</organism>